<dbReference type="AlphaFoldDB" id="A0A1M5K4X0"/>
<dbReference type="STRING" id="2017.SAMN05444320_109144"/>
<dbReference type="RefSeq" id="WP_073487780.1">
    <property type="nucleotide sequence ID" value="NZ_FQVN01000009.1"/>
</dbReference>
<protein>
    <submittedName>
        <fullName evidence="1">Uncharacterized protein</fullName>
    </submittedName>
</protein>
<evidence type="ECO:0000313" key="1">
    <source>
        <dbReference type="EMBL" id="SHG47835.1"/>
    </source>
</evidence>
<keyword evidence="2" id="KW-1185">Reference proteome</keyword>
<proteinExistence type="predicted"/>
<gene>
    <name evidence="1" type="ORF">SAMN05444320_109144</name>
</gene>
<organism evidence="1 2">
    <name type="scientific">Streptoalloteichus hindustanus</name>
    <dbReference type="NCBI Taxonomy" id="2017"/>
    <lineage>
        <taxon>Bacteria</taxon>
        <taxon>Bacillati</taxon>
        <taxon>Actinomycetota</taxon>
        <taxon>Actinomycetes</taxon>
        <taxon>Pseudonocardiales</taxon>
        <taxon>Pseudonocardiaceae</taxon>
        <taxon>Streptoalloteichus</taxon>
    </lineage>
</organism>
<reference evidence="1 2" key="1">
    <citation type="submission" date="2016-11" db="EMBL/GenBank/DDBJ databases">
        <authorList>
            <person name="Jaros S."/>
            <person name="Januszkiewicz K."/>
            <person name="Wedrychowicz H."/>
        </authorList>
    </citation>
    <scope>NUCLEOTIDE SEQUENCE [LARGE SCALE GENOMIC DNA]</scope>
    <source>
        <strain evidence="1 2">DSM 44523</strain>
    </source>
</reference>
<dbReference type="EMBL" id="FQVN01000009">
    <property type="protein sequence ID" value="SHG47835.1"/>
    <property type="molecule type" value="Genomic_DNA"/>
</dbReference>
<dbReference type="Proteomes" id="UP000184501">
    <property type="component" value="Unassembled WGS sequence"/>
</dbReference>
<accession>A0A1M5K4X0</accession>
<sequence length="68" mass="7118">MIGCPSVAAVLAGRDDELGVQQAMIKVLVVQRWSADPKAWSAGPDRVRRERPLVSPVAAGVVLAAPGK</sequence>
<evidence type="ECO:0000313" key="2">
    <source>
        <dbReference type="Proteomes" id="UP000184501"/>
    </source>
</evidence>
<name>A0A1M5K4X0_STRHI</name>